<evidence type="ECO:0000259" key="3">
    <source>
        <dbReference type="PROSITE" id="PS50966"/>
    </source>
</evidence>
<evidence type="ECO:0000313" key="4">
    <source>
        <dbReference type="EMBL" id="PPQ72718.1"/>
    </source>
</evidence>
<name>A0A409W2N8_9AGAR</name>
<dbReference type="InterPro" id="IPR018289">
    <property type="entry name" value="MULE_transposase_dom"/>
</dbReference>
<feature type="compositionally biased region" description="Basic and acidic residues" evidence="2">
    <location>
        <begin position="843"/>
        <end position="858"/>
    </location>
</feature>
<dbReference type="Proteomes" id="UP000284706">
    <property type="component" value="Unassembled WGS sequence"/>
</dbReference>
<sequence length="948" mass="109248">MDSAGPEILVKCTRCTTRQRQEEFPRAQNLNFLKTCAVCTEKLAIQRQRIREKRKEIPQDREEGTVSLRKGPKVMDIDRRMQLKWSEFTDLLSENKANPFELDAEVILEDFARRTTSMDNREMAKTIADEVWKVTGYRFIYKKCETSRSSDHIKMFVFYCAQTQGEEAKQKLHANLRERRARMTIDRYPCNGYLRITMSDETSLAGVRITHHRSHSAYVDISMTDEVETIISKHANMPASKIWEYIIQQKVQGELTEKQVYARWAALNEERWRLDDDQVKSAEKLLRSKEGHDVDIIPVHLEDGIDAIAFTFKKILDDVGEDIIEVAMDSTWKTNALGYELYAIVGEFNGQAVPLAFCFTASTNGNATKGAKDHLLCSVIRYVAKRCPNIQFTLSDKDTTEINGFRKEIPRARHQLCYWHAVTYIEERLAQDKPPATYSAIRANKVFDFIDPTWVPGVSSGWLEDGVHEDDAESSKPCNTIETDEKKSQPLTCRPPVFILKTGDLKIPIWPSPPKIPKAEKAPFCPKEHRSTIVDKYRIHFHQHPNIPLDDDCGSLLTAEEIYRGAVSDMYHYCFENDLSQVWAYMWNRWYTPKQWALWARSACEAISRLKTTMIVESLWKHLKRRDLAQFNRPRLDLVTHLVLNGVLPRVQQTLASILDRRRVGRPKALAPWQTDFRQEWKELGLSDEERLTKRELAILKGDFKANRRKELLLQIQQEEQRKHGNYHTNLETWTCSCPAYLISRFLLCKHLVRLTNDKLQNKPLTDLRFFQELHRSRHPPFYSIRGIHTSDASESEDASVEKILVLGRRGGTADGAGSNEGEESESISALSAPVIRAENAVTEEKQNEGEQKKPENEDSHDDMDISNDEPIARVFYSDARHQHAKRCLDAMIGAASSSSGVHPKMAVVFDKIYDLLDSVGGDIMRHKRRRTSPRTWKDSNSNTLYLD</sequence>
<feature type="compositionally biased region" description="Polar residues" evidence="2">
    <location>
        <begin position="939"/>
        <end position="948"/>
    </location>
</feature>
<dbReference type="STRING" id="231916.A0A409W2N8"/>
<dbReference type="InParanoid" id="A0A409W2N8"/>
<reference evidence="4 5" key="1">
    <citation type="journal article" date="2018" name="Evol. Lett.">
        <title>Horizontal gene cluster transfer increased hallucinogenic mushroom diversity.</title>
        <authorList>
            <person name="Reynolds H.T."/>
            <person name="Vijayakumar V."/>
            <person name="Gluck-Thaler E."/>
            <person name="Korotkin H.B."/>
            <person name="Matheny P.B."/>
            <person name="Slot J.C."/>
        </authorList>
    </citation>
    <scope>NUCLEOTIDE SEQUENCE [LARGE SCALE GENOMIC DNA]</scope>
    <source>
        <strain evidence="4 5">SRW20</strain>
    </source>
</reference>
<proteinExistence type="predicted"/>
<evidence type="ECO:0000313" key="5">
    <source>
        <dbReference type="Proteomes" id="UP000284706"/>
    </source>
</evidence>
<protein>
    <recommendedName>
        <fullName evidence="3">SWIM-type domain-containing protein</fullName>
    </recommendedName>
</protein>
<keyword evidence="1" id="KW-0479">Metal-binding</keyword>
<dbReference type="AlphaFoldDB" id="A0A409W2N8"/>
<gene>
    <name evidence="4" type="ORF">CVT26_003013</name>
</gene>
<feature type="region of interest" description="Disordered" evidence="2">
    <location>
        <begin position="811"/>
        <end position="867"/>
    </location>
</feature>
<feature type="domain" description="SWIM-type" evidence="3">
    <location>
        <begin position="727"/>
        <end position="760"/>
    </location>
</feature>
<keyword evidence="1" id="KW-0862">Zinc</keyword>
<dbReference type="GO" id="GO:0008270">
    <property type="term" value="F:zinc ion binding"/>
    <property type="evidence" value="ECO:0007669"/>
    <property type="project" value="UniProtKB-KW"/>
</dbReference>
<dbReference type="EMBL" id="NHYE01005443">
    <property type="protein sequence ID" value="PPQ72718.1"/>
    <property type="molecule type" value="Genomic_DNA"/>
</dbReference>
<evidence type="ECO:0000256" key="1">
    <source>
        <dbReference type="PROSITE-ProRule" id="PRU00325"/>
    </source>
</evidence>
<feature type="region of interest" description="Disordered" evidence="2">
    <location>
        <begin position="929"/>
        <end position="948"/>
    </location>
</feature>
<dbReference type="Pfam" id="PF10551">
    <property type="entry name" value="MULE"/>
    <property type="match status" value="1"/>
</dbReference>
<accession>A0A409W2N8</accession>
<evidence type="ECO:0000256" key="2">
    <source>
        <dbReference type="SAM" id="MobiDB-lite"/>
    </source>
</evidence>
<keyword evidence="1" id="KW-0863">Zinc-finger</keyword>
<dbReference type="InterPro" id="IPR007527">
    <property type="entry name" value="Znf_SWIM"/>
</dbReference>
<keyword evidence="5" id="KW-1185">Reference proteome</keyword>
<organism evidence="4 5">
    <name type="scientific">Gymnopilus dilepis</name>
    <dbReference type="NCBI Taxonomy" id="231916"/>
    <lineage>
        <taxon>Eukaryota</taxon>
        <taxon>Fungi</taxon>
        <taxon>Dikarya</taxon>
        <taxon>Basidiomycota</taxon>
        <taxon>Agaricomycotina</taxon>
        <taxon>Agaricomycetes</taxon>
        <taxon>Agaricomycetidae</taxon>
        <taxon>Agaricales</taxon>
        <taxon>Agaricineae</taxon>
        <taxon>Hymenogastraceae</taxon>
        <taxon>Gymnopilus</taxon>
    </lineage>
</organism>
<dbReference type="Pfam" id="PF04434">
    <property type="entry name" value="SWIM"/>
    <property type="match status" value="1"/>
</dbReference>
<dbReference type="OrthoDB" id="2437251at2759"/>
<dbReference type="PROSITE" id="PS50966">
    <property type="entry name" value="ZF_SWIM"/>
    <property type="match status" value="1"/>
</dbReference>
<comment type="caution">
    <text evidence="4">The sequence shown here is derived from an EMBL/GenBank/DDBJ whole genome shotgun (WGS) entry which is preliminary data.</text>
</comment>